<evidence type="ECO:0000313" key="2">
    <source>
        <dbReference type="Proteomes" id="UP000291236"/>
    </source>
</evidence>
<dbReference type="AlphaFoldDB" id="A0A4P2VLW3"/>
<dbReference type="Proteomes" id="UP000291236">
    <property type="component" value="Chromosome"/>
</dbReference>
<name>A0A4P2VLW3_FLUSA</name>
<accession>A0A4P2VLW3</accession>
<gene>
    <name evidence="1" type="ORF">JCM31447_14270</name>
</gene>
<proteinExistence type="predicted"/>
<protein>
    <submittedName>
        <fullName evidence="1">Uncharacterized protein</fullName>
    </submittedName>
</protein>
<dbReference type="RefSeq" id="WP_130607965.1">
    <property type="nucleotide sequence ID" value="NZ_AP019368.1"/>
</dbReference>
<sequence>MFYLKILLFLSKLIKSQFKGFIIIFFLFNCIACKSSDIKVQDSINSTYSAPPLEDKKYGPILAKWYRENSIYRDLEMVFQSSATLLTPDMKEAYEKRLLETQGVGAKIDKNIMSDSTTFAIVVNHFIKTKALLELNDNKLWNLQLFINGKSYSPEGVISYKNKEILSSYFPDSSFWSRFYVVHFKLPSHLIEEISAEENVGKRSLPQNGDRTIVFTMNSGEVQIKFSWNR</sequence>
<evidence type="ECO:0000313" key="1">
    <source>
        <dbReference type="EMBL" id="BBH52984.1"/>
    </source>
</evidence>
<organism evidence="1 2">
    <name type="scientific">Fluviispira sanaruensis</name>
    <dbReference type="NCBI Taxonomy" id="2493639"/>
    <lineage>
        <taxon>Bacteria</taxon>
        <taxon>Pseudomonadati</taxon>
        <taxon>Bdellovibrionota</taxon>
        <taxon>Oligoflexia</taxon>
        <taxon>Silvanigrellales</taxon>
        <taxon>Silvanigrellaceae</taxon>
        <taxon>Fluviispira</taxon>
    </lineage>
</organism>
<reference evidence="1 2" key="1">
    <citation type="submission" date="2018-12" db="EMBL/GenBank/DDBJ databases">
        <title>Rubrispira sanarue gen. nov., sp., nov., a member of the order Silvanigrellales, isolated from a brackish lake in Hamamatsu Japan.</title>
        <authorList>
            <person name="Maejima Y."/>
            <person name="Iino T."/>
            <person name="Muraguchi Y."/>
            <person name="Fukuda K."/>
            <person name="Nojiri H."/>
            <person name="Ohkuma M."/>
            <person name="Moriuchi R."/>
            <person name="Dohra H."/>
            <person name="Kimbara K."/>
            <person name="Shintani M."/>
        </authorList>
    </citation>
    <scope>NUCLEOTIDE SEQUENCE [LARGE SCALE GENOMIC DNA]</scope>
    <source>
        <strain evidence="1 2">RF1110005</strain>
    </source>
</reference>
<dbReference type="OrthoDB" id="5294536at2"/>
<dbReference type="EMBL" id="AP019368">
    <property type="protein sequence ID" value="BBH52984.1"/>
    <property type="molecule type" value="Genomic_DNA"/>
</dbReference>
<keyword evidence="2" id="KW-1185">Reference proteome</keyword>
<dbReference type="KEGG" id="sbf:JCM31447_14270"/>